<keyword evidence="1" id="KW-1133">Transmembrane helix</keyword>
<dbReference type="Proteomes" id="UP000269221">
    <property type="component" value="Unassembled WGS sequence"/>
</dbReference>
<accession>A0A3M0L4F4</accession>
<organism evidence="2 3">
    <name type="scientific">Hirundo rustica rustica</name>
    <dbReference type="NCBI Taxonomy" id="333673"/>
    <lineage>
        <taxon>Eukaryota</taxon>
        <taxon>Metazoa</taxon>
        <taxon>Chordata</taxon>
        <taxon>Craniata</taxon>
        <taxon>Vertebrata</taxon>
        <taxon>Euteleostomi</taxon>
        <taxon>Archelosauria</taxon>
        <taxon>Archosauria</taxon>
        <taxon>Dinosauria</taxon>
        <taxon>Saurischia</taxon>
        <taxon>Theropoda</taxon>
        <taxon>Coelurosauria</taxon>
        <taxon>Aves</taxon>
        <taxon>Neognathae</taxon>
        <taxon>Neoaves</taxon>
        <taxon>Telluraves</taxon>
        <taxon>Australaves</taxon>
        <taxon>Passeriformes</taxon>
        <taxon>Sylvioidea</taxon>
        <taxon>Hirundinidae</taxon>
        <taxon>Hirundo</taxon>
    </lineage>
</organism>
<evidence type="ECO:0000313" key="2">
    <source>
        <dbReference type="EMBL" id="RMC19986.1"/>
    </source>
</evidence>
<name>A0A3M0L4F4_HIRRU</name>
<dbReference type="AlphaFoldDB" id="A0A3M0L4F4"/>
<evidence type="ECO:0000313" key="3">
    <source>
        <dbReference type="Proteomes" id="UP000269221"/>
    </source>
</evidence>
<proteinExistence type="predicted"/>
<protein>
    <submittedName>
        <fullName evidence="2">Uncharacterized protein</fullName>
    </submittedName>
</protein>
<keyword evidence="1" id="KW-0812">Transmembrane</keyword>
<dbReference type="Gene3D" id="1.10.287.210">
    <property type="match status" value="1"/>
</dbReference>
<gene>
    <name evidence="2" type="ORF">DUI87_00831</name>
</gene>
<keyword evidence="3" id="KW-1185">Reference proteome</keyword>
<feature type="transmembrane region" description="Helical" evidence="1">
    <location>
        <begin position="124"/>
        <end position="146"/>
    </location>
</feature>
<evidence type="ECO:0000256" key="1">
    <source>
        <dbReference type="SAM" id="Phobius"/>
    </source>
</evidence>
<sequence>MCCMNLSDHSKSIHENIRQLKESVNKLGEINTLQTPVGKDEARKPYKYDCLDSENVKPVTEIELKEQHSPDPFALGVEDTGDLQLVLVQLATLEDKTGEESGDLPGDYWQIDFAELPCKEWHSLIYLLIVSVLLISPTLGDMGIYMTDFDR</sequence>
<dbReference type="EMBL" id="QRBI01000093">
    <property type="protein sequence ID" value="RMC19986.1"/>
    <property type="molecule type" value="Genomic_DNA"/>
</dbReference>
<reference evidence="2 3" key="1">
    <citation type="submission" date="2018-07" db="EMBL/GenBank/DDBJ databases">
        <title>A high quality draft genome assembly of the barn swallow (H. rustica rustica).</title>
        <authorList>
            <person name="Formenti G."/>
            <person name="Chiara M."/>
            <person name="Poveda L."/>
            <person name="Francoijs K.-J."/>
            <person name="Bonisoli-Alquati A."/>
            <person name="Canova L."/>
            <person name="Gianfranceschi L."/>
            <person name="Horner D.S."/>
            <person name="Saino N."/>
        </authorList>
    </citation>
    <scope>NUCLEOTIDE SEQUENCE [LARGE SCALE GENOMIC DNA]</scope>
    <source>
        <strain evidence="2">Chelidonia</strain>
        <tissue evidence="2">Blood</tissue>
    </source>
</reference>
<comment type="caution">
    <text evidence="2">The sequence shown here is derived from an EMBL/GenBank/DDBJ whole genome shotgun (WGS) entry which is preliminary data.</text>
</comment>
<keyword evidence="1" id="KW-0472">Membrane</keyword>